<evidence type="ECO:0000313" key="5">
    <source>
        <dbReference type="Proteomes" id="UP000193862"/>
    </source>
</evidence>
<evidence type="ECO:0008006" key="6">
    <source>
        <dbReference type="Google" id="ProtNLM"/>
    </source>
</evidence>
<dbReference type="AlphaFoldDB" id="A0A1Y5RA43"/>
<gene>
    <name evidence="4" type="ORF">AQS8620_00144</name>
</gene>
<name>A0A1Y5RA43_9RHOB</name>
<protein>
    <recommendedName>
        <fullName evidence="6">Mitochondrial inner membrane protein</fullName>
    </recommendedName>
</protein>
<evidence type="ECO:0000256" key="1">
    <source>
        <dbReference type="SAM" id="Coils"/>
    </source>
</evidence>
<sequence>MARSKKSSDLPASSVPPEQPEVEETLSAPHEKVPGVEGDAVILSEPDDAPQTPEDAVESGEDAGAAEVTVELETAPLTADDTGDDPVVIVETSQDPLAGDAQNADEAPLENDAVEEPVTAAPAPMATEVPKRSSGFAPLFVGGLVAACLGFAAAVMLPEGSLSFLRSSTAPAPQSSPETEAFSNGLSDVQTSLQAQNATIAELQETISALSATPVVAAVPFDTAQFDAQISALSDKIDGFDARITALEAAPTATAATSDLSEEYAAQLAQMKETLASEMQKLESEKLAAAQASDGAVLRDAVLSGAPFAQLLPELTITVPDVLVAEAESGVPTLSDLETAFPDAARTALEVSIRATTSDAAQDRIGAFFKTQLGVRSLTPKEGSDPDAILSRAEAKLKSADLDGAISEISALPQAGQAAMADWVAMAQKRSDAVAALATLENK</sequence>
<dbReference type="OrthoDB" id="7659420at2"/>
<feature type="region of interest" description="Disordered" evidence="2">
    <location>
        <begin position="165"/>
        <end position="186"/>
    </location>
</feature>
<feature type="coiled-coil region" evidence="1">
    <location>
        <begin position="186"/>
        <end position="213"/>
    </location>
</feature>
<dbReference type="Proteomes" id="UP000193862">
    <property type="component" value="Unassembled WGS sequence"/>
</dbReference>
<feature type="region of interest" description="Disordered" evidence="2">
    <location>
        <begin position="1"/>
        <end position="86"/>
    </location>
</feature>
<keyword evidence="3" id="KW-0472">Membrane</keyword>
<accession>A0A1Y5RA43</accession>
<evidence type="ECO:0000313" key="4">
    <source>
        <dbReference type="EMBL" id="SLN12316.1"/>
    </source>
</evidence>
<organism evidence="4 5">
    <name type="scientific">Aquimixticola soesokkakensis</name>
    <dbReference type="NCBI Taxonomy" id="1519096"/>
    <lineage>
        <taxon>Bacteria</taxon>
        <taxon>Pseudomonadati</taxon>
        <taxon>Pseudomonadota</taxon>
        <taxon>Alphaproteobacteria</taxon>
        <taxon>Rhodobacterales</taxon>
        <taxon>Paracoccaceae</taxon>
        <taxon>Aquimixticola</taxon>
    </lineage>
</organism>
<proteinExistence type="predicted"/>
<keyword evidence="5" id="KW-1185">Reference proteome</keyword>
<dbReference type="EMBL" id="FWFS01000001">
    <property type="protein sequence ID" value="SLN12316.1"/>
    <property type="molecule type" value="Genomic_DNA"/>
</dbReference>
<keyword evidence="1" id="KW-0175">Coiled coil</keyword>
<keyword evidence="3" id="KW-1133">Transmembrane helix</keyword>
<keyword evidence="3" id="KW-0812">Transmembrane</keyword>
<reference evidence="4 5" key="1">
    <citation type="submission" date="2017-03" db="EMBL/GenBank/DDBJ databases">
        <authorList>
            <person name="Afonso C.L."/>
            <person name="Miller P.J."/>
            <person name="Scott M.A."/>
            <person name="Spackman E."/>
            <person name="Goraichik I."/>
            <person name="Dimitrov K.M."/>
            <person name="Suarez D.L."/>
            <person name="Swayne D.E."/>
        </authorList>
    </citation>
    <scope>NUCLEOTIDE SEQUENCE [LARGE SCALE GENOMIC DNA]</scope>
    <source>
        <strain evidence="4 5">CECT 8620</strain>
    </source>
</reference>
<dbReference type="RefSeq" id="WP_143267368.1">
    <property type="nucleotide sequence ID" value="NZ_FWFS01000001.1"/>
</dbReference>
<evidence type="ECO:0000256" key="2">
    <source>
        <dbReference type="SAM" id="MobiDB-lite"/>
    </source>
</evidence>
<dbReference type="Gene3D" id="1.10.287.1490">
    <property type="match status" value="1"/>
</dbReference>
<evidence type="ECO:0000256" key="3">
    <source>
        <dbReference type="SAM" id="Phobius"/>
    </source>
</evidence>
<feature type="transmembrane region" description="Helical" evidence="3">
    <location>
        <begin position="135"/>
        <end position="157"/>
    </location>
</feature>
<feature type="coiled-coil region" evidence="1">
    <location>
        <begin position="261"/>
        <end position="292"/>
    </location>
</feature>